<feature type="transmembrane region" description="Helical" evidence="1">
    <location>
        <begin position="36"/>
        <end position="58"/>
    </location>
</feature>
<evidence type="ECO:0000313" key="3">
    <source>
        <dbReference type="Proteomes" id="UP000004221"/>
    </source>
</evidence>
<comment type="caution">
    <text evidence="2">The sequence shown here is derived from an EMBL/GenBank/DDBJ whole genome shotgun (WGS) entry which is preliminary data.</text>
</comment>
<organism evidence="2 3">
    <name type="scientific">Nitrolancea hollandica Lb</name>
    <dbReference type="NCBI Taxonomy" id="1129897"/>
    <lineage>
        <taxon>Bacteria</taxon>
        <taxon>Pseudomonadati</taxon>
        <taxon>Thermomicrobiota</taxon>
        <taxon>Thermomicrobia</taxon>
        <taxon>Sphaerobacterales</taxon>
        <taxon>Sphaerobacterineae</taxon>
        <taxon>Sphaerobacteraceae</taxon>
        <taxon>Nitrolancea</taxon>
    </lineage>
</organism>
<evidence type="ECO:0000313" key="2">
    <source>
        <dbReference type="EMBL" id="CCF84684.1"/>
    </source>
</evidence>
<dbReference type="EMBL" id="CAGS01000309">
    <property type="protein sequence ID" value="CCF84684.1"/>
    <property type="molecule type" value="Genomic_DNA"/>
</dbReference>
<dbReference type="Proteomes" id="UP000004221">
    <property type="component" value="Unassembled WGS sequence"/>
</dbReference>
<evidence type="ECO:0008006" key="4">
    <source>
        <dbReference type="Google" id="ProtNLM"/>
    </source>
</evidence>
<keyword evidence="3" id="KW-1185">Reference proteome</keyword>
<name>I4EJ22_9BACT</name>
<sequence length="198" mass="21632">MIVEWLLAWSLAVVLNVIPAFMPPTWSLLAYFHLNYAFPILPLAAVGATAATTGRGLLALASRAFGARFLSKERQENLQSLTTVLRQRKAVSVPLLLLFVLGPVPSNELFIAAGLAKVPLPPLLVIFGLARFVSYLLWVKTTATVAQSLRDVLSPSVGSELALAVQIAGLLLVIALVRVDWTRVLQRWMPVESQLRPK</sequence>
<dbReference type="AlphaFoldDB" id="I4EJ22"/>
<keyword evidence="1" id="KW-0812">Transmembrane</keyword>
<keyword evidence="1" id="KW-1133">Transmembrane helix</keyword>
<gene>
    <name evidence="2" type="ORF">NITHO_3770003</name>
</gene>
<reference evidence="2 3" key="1">
    <citation type="journal article" date="2012" name="ISME J.">
        <title>Nitrification expanded: discovery, physiology and genomics of a nitrite-oxidizing bacterium from the phylum Chloroflexi.</title>
        <authorList>
            <person name="Sorokin D.Y."/>
            <person name="Lucker S."/>
            <person name="Vejmelkova D."/>
            <person name="Kostrikina N.A."/>
            <person name="Kleerebezem R."/>
            <person name="Rijpstra W.I."/>
            <person name="Damste J.S."/>
            <person name="Le Paslier D."/>
            <person name="Muyzer G."/>
            <person name="Wagner M."/>
            <person name="van Loosdrecht M.C."/>
            <person name="Daims H."/>
        </authorList>
    </citation>
    <scope>NUCLEOTIDE SEQUENCE [LARGE SCALE GENOMIC DNA]</scope>
    <source>
        <strain evidence="3">none</strain>
    </source>
</reference>
<proteinExistence type="predicted"/>
<evidence type="ECO:0000256" key="1">
    <source>
        <dbReference type="SAM" id="Phobius"/>
    </source>
</evidence>
<accession>I4EJ22</accession>
<feature type="transmembrane region" description="Helical" evidence="1">
    <location>
        <begin position="95"/>
        <end position="116"/>
    </location>
</feature>
<feature type="transmembrane region" description="Helical" evidence="1">
    <location>
        <begin position="122"/>
        <end position="139"/>
    </location>
</feature>
<protein>
    <recommendedName>
        <fullName evidence="4">VTT domain-containing protein</fullName>
    </recommendedName>
</protein>
<keyword evidence="1" id="KW-0472">Membrane</keyword>
<dbReference type="OrthoDB" id="7408618at2"/>
<feature type="transmembrane region" description="Helical" evidence="1">
    <location>
        <begin position="160"/>
        <end position="179"/>
    </location>
</feature>
<dbReference type="RefSeq" id="WP_008479027.1">
    <property type="nucleotide sequence ID" value="NZ_CAGS01000309.1"/>
</dbReference>